<organism evidence="6 7">
    <name type="scientific">Modicisalibacter luteus</name>
    <dbReference type="NCBI Taxonomy" id="453962"/>
    <lineage>
        <taxon>Bacteria</taxon>
        <taxon>Pseudomonadati</taxon>
        <taxon>Pseudomonadota</taxon>
        <taxon>Gammaproteobacteria</taxon>
        <taxon>Oceanospirillales</taxon>
        <taxon>Halomonadaceae</taxon>
        <taxon>Modicisalibacter</taxon>
    </lineage>
</organism>
<evidence type="ECO:0000313" key="7">
    <source>
        <dbReference type="Proteomes" id="UP001595640"/>
    </source>
</evidence>
<comment type="subcellular location">
    <subcellularLocation>
        <location evidence="1">Cell membrane</location>
        <topology evidence="1">Multi-pass membrane protein</topology>
    </subcellularLocation>
</comment>
<sequence>MGPRFTPIGSLATLLWLHVLAGMGYRISWG</sequence>
<proteinExistence type="predicted"/>
<keyword evidence="7" id="KW-1185">Reference proteome</keyword>
<evidence type="ECO:0000256" key="1">
    <source>
        <dbReference type="ARBA" id="ARBA00004651"/>
    </source>
</evidence>
<dbReference type="Proteomes" id="UP001595640">
    <property type="component" value="Unassembled WGS sequence"/>
</dbReference>
<dbReference type="EMBL" id="JBHRUH010000002">
    <property type="protein sequence ID" value="MFC3290577.1"/>
    <property type="molecule type" value="Genomic_DNA"/>
</dbReference>
<reference evidence="7" key="1">
    <citation type="journal article" date="2019" name="Int. J. Syst. Evol. Microbiol.">
        <title>The Global Catalogue of Microorganisms (GCM) 10K type strain sequencing project: providing services to taxonomists for standard genome sequencing and annotation.</title>
        <authorList>
            <consortium name="The Broad Institute Genomics Platform"/>
            <consortium name="The Broad Institute Genome Sequencing Center for Infectious Disease"/>
            <person name="Wu L."/>
            <person name="Ma J."/>
        </authorList>
    </citation>
    <scope>NUCLEOTIDE SEQUENCE [LARGE SCALE GENOMIC DNA]</scope>
    <source>
        <strain evidence="7">KCTC 12847</strain>
    </source>
</reference>
<dbReference type="InterPro" id="IPR000802">
    <property type="entry name" value="Arsenical_pump_ArsB"/>
</dbReference>
<evidence type="ECO:0000256" key="3">
    <source>
        <dbReference type="ARBA" id="ARBA00022692"/>
    </source>
</evidence>
<gene>
    <name evidence="6" type="ORF">ACFOEI_00665</name>
</gene>
<dbReference type="Pfam" id="PF02040">
    <property type="entry name" value="ArsB"/>
    <property type="match status" value="1"/>
</dbReference>
<keyword evidence="5" id="KW-0472">Membrane</keyword>
<evidence type="ECO:0000313" key="6">
    <source>
        <dbReference type="EMBL" id="MFC3290577.1"/>
    </source>
</evidence>
<comment type="caution">
    <text evidence="6">The sequence shown here is derived from an EMBL/GenBank/DDBJ whole genome shotgun (WGS) entry which is preliminary data.</text>
</comment>
<keyword evidence="4" id="KW-1133">Transmembrane helix</keyword>
<evidence type="ECO:0000256" key="5">
    <source>
        <dbReference type="ARBA" id="ARBA00023136"/>
    </source>
</evidence>
<protein>
    <submittedName>
        <fullName evidence="6">ArsB/NhaD family transporter</fullName>
    </submittedName>
</protein>
<name>A0ABV7LVJ4_9GAMM</name>
<dbReference type="RefSeq" id="WP_371827865.1">
    <property type="nucleotide sequence ID" value="NZ_JBHRUH010000002.1"/>
</dbReference>
<evidence type="ECO:0000256" key="2">
    <source>
        <dbReference type="ARBA" id="ARBA00022475"/>
    </source>
</evidence>
<evidence type="ECO:0000256" key="4">
    <source>
        <dbReference type="ARBA" id="ARBA00022989"/>
    </source>
</evidence>
<accession>A0ABV7LVJ4</accession>
<keyword evidence="3" id="KW-0812">Transmembrane</keyword>
<keyword evidence="2" id="KW-1003">Cell membrane</keyword>